<keyword evidence="2" id="KW-1185">Reference proteome</keyword>
<evidence type="ECO:0000313" key="2">
    <source>
        <dbReference type="Proteomes" id="UP000693692"/>
    </source>
</evidence>
<dbReference type="RefSeq" id="YP_010754441.1">
    <property type="nucleotide sequence ID" value="NC_073460.1"/>
</dbReference>
<organism evidence="1 2">
    <name type="scientific">Microbacterium phage Footloose</name>
    <dbReference type="NCBI Taxonomy" id="2836048"/>
    <lineage>
        <taxon>Viruses</taxon>
        <taxon>Duplodnaviria</taxon>
        <taxon>Heunggongvirae</taxon>
        <taxon>Uroviricota</taxon>
        <taxon>Caudoviricetes</taxon>
        <taxon>Footloosevirus</taxon>
        <taxon>Footloosevirus footloose</taxon>
    </lineage>
</organism>
<gene>
    <name evidence="1" type="primary">44</name>
    <name evidence="1" type="ORF">SEA_FOOTLOOSE_44</name>
</gene>
<reference evidence="1" key="1">
    <citation type="submission" date="2021-05" db="EMBL/GenBank/DDBJ databases">
        <authorList>
            <person name="Brink J."/>
            <person name="Busse A.L."/>
            <person name="Crowley H.J."/>
            <person name="Hall C.J."/>
            <person name="Hetherington P."/>
            <person name="Hovde T.M."/>
            <person name="Johnson J.A."/>
            <person name="Karch K.E."/>
            <person name="Krueger C.J."/>
            <person name="Lundberg T.J."/>
            <person name="Madla Sanchez I."/>
            <person name="Mathiesen C."/>
            <person name="Moore L.J."/>
            <person name="Nordberg R.J."/>
            <person name="Petersen I.M."/>
            <person name="Piton K.L."/>
            <person name="Rozycki S.T."/>
            <person name="Rutten E."/>
            <person name="Samuelson I.O."/>
            <person name="Sarkilahti S.K."/>
            <person name="Schubert K.A."/>
            <person name="Stamness T.F."/>
            <person name="Tinman A.J."/>
            <person name="Tutterrow P.B."/>
            <person name="Wanzek N.C."/>
            <person name="Wheeler C.D."/>
            <person name="Spring A.M."/>
            <person name="Klyczek K."/>
            <person name="Garlena R.A."/>
            <person name="Russell D.A."/>
            <person name="Pope W.H."/>
            <person name="Jacobs-Sera D."/>
            <person name="Hatfull G.F."/>
        </authorList>
    </citation>
    <scope>NUCLEOTIDE SEQUENCE</scope>
</reference>
<dbReference type="Proteomes" id="UP000693692">
    <property type="component" value="Segment"/>
</dbReference>
<name>A0A8F3E9H4_9CAUD</name>
<dbReference type="KEGG" id="vg:80019032"/>
<accession>A0A8F3E9H4</accession>
<evidence type="ECO:0000313" key="1">
    <source>
        <dbReference type="EMBL" id="QWY84626.1"/>
    </source>
</evidence>
<proteinExistence type="predicted"/>
<dbReference type="EMBL" id="MZ150789">
    <property type="protein sequence ID" value="QWY84626.1"/>
    <property type="molecule type" value="Genomic_DNA"/>
</dbReference>
<dbReference type="GeneID" id="80019032"/>
<protein>
    <submittedName>
        <fullName evidence="1">Uncharacterized protein</fullName>
    </submittedName>
</protein>
<sequence length="64" mass="7387">MASQDAGVVMNTPNDPVFRALADGLQMNTMWRIGLVDMWDEIERTILKRPVRFLTEQQREALLP</sequence>